<organism evidence="3 4">
    <name type="scientific">Cedecea neteri</name>
    <dbReference type="NCBI Taxonomy" id="158822"/>
    <lineage>
        <taxon>Bacteria</taxon>
        <taxon>Pseudomonadati</taxon>
        <taxon>Pseudomonadota</taxon>
        <taxon>Gammaproteobacteria</taxon>
        <taxon>Enterobacterales</taxon>
        <taxon>Enterobacteriaceae</taxon>
        <taxon>Cedecea</taxon>
    </lineage>
</organism>
<dbReference type="InterPro" id="IPR038522">
    <property type="entry name" value="T4/T6SS_DotU_sf"/>
</dbReference>
<dbReference type="AlphaFoldDB" id="A0AAN0S4P2"/>
<evidence type="ECO:0000256" key="1">
    <source>
        <dbReference type="SAM" id="Phobius"/>
    </source>
</evidence>
<keyword evidence="1" id="KW-0812">Transmembrane</keyword>
<protein>
    <submittedName>
        <fullName evidence="3">Type IV secretion protein DotU</fullName>
    </submittedName>
</protein>
<dbReference type="PANTHER" id="PTHR38033:SF1">
    <property type="entry name" value="DOTU FAMILY TYPE IV_VI SECRETION SYSTEM PROTEIN"/>
    <property type="match status" value="1"/>
</dbReference>
<evidence type="ECO:0000313" key="3">
    <source>
        <dbReference type="EMBL" id="AIR61112.1"/>
    </source>
</evidence>
<dbReference type="RefSeq" id="WP_039290927.1">
    <property type="nucleotide sequence ID" value="NZ_CP009458.1"/>
</dbReference>
<sequence length="203" mass="23518">MQLLDSYLPVFKQVLHITGGEDPTDYEPSRQLCIALFEKAEQEAALQDACADEKEAARIAVIAWLDEVILSSELPWRHHWRSELLQRKYLNITTAGELFFTQLEKLDAAYDEARKVFLFCLQQGFQGQYSTSEDKQQLHAVIEAQRTMCLPEQWQKWPNEAEIMPERIPKSTSMSQRLRPLIIAALGIFLLYSILFFALYNMS</sequence>
<reference evidence="3 4" key="1">
    <citation type="submission" date="2014-09" db="EMBL/GenBank/DDBJ databases">
        <authorList>
            <person name="Chan K.-G."/>
        </authorList>
    </citation>
    <scope>NUCLEOTIDE SEQUENCE [LARGE SCALE GENOMIC DNA]</scope>
    <source>
        <strain evidence="3 4">M006</strain>
    </source>
</reference>
<dbReference type="Gene3D" id="1.25.40.590">
    <property type="entry name" value="Type IV / VI secretion system, DotU"/>
    <property type="match status" value="1"/>
</dbReference>
<gene>
    <name evidence="3" type="ORF">LH23_10670</name>
</gene>
<proteinExistence type="predicted"/>
<dbReference type="Proteomes" id="UP000029516">
    <property type="component" value="Chromosome"/>
</dbReference>
<keyword evidence="1" id="KW-0472">Membrane</keyword>
<dbReference type="InterPro" id="IPR017732">
    <property type="entry name" value="T4/T6SS_DotU"/>
</dbReference>
<dbReference type="NCBIfam" id="TIGR03349">
    <property type="entry name" value="IV_VI_DotU"/>
    <property type="match status" value="1"/>
</dbReference>
<name>A0AAN0S4P2_9ENTR</name>
<accession>A0AAN0S4P2</accession>
<evidence type="ECO:0000313" key="4">
    <source>
        <dbReference type="Proteomes" id="UP000029516"/>
    </source>
</evidence>
<dbReference type="Pfam" id="PF09850">
    <property type="entry name" value="DotU"/>
    <property type="match status" value="1"/>
</dbReference>
<evidence type="ECO:0000259" key="2">
    <source>
        <dbReference type="Pfam" id="PF09850"/>
    </source>
</evidence>
<feature type="domain" description="Type IV / VI secretion system DotU" evidence="2">
    <location>
        <begin position="3"/>
        <end position="200"/>
    </location>
</feature>
<feature type="transmembrane region" description="Helical" evidence="1">
    <location>
        <begin position="180"/>
        <end position="200"/>
    </location>
</feature>
<keyword evidence="1" id="KW-1133">Transmembrane helix</keyword>
<dbReference type="PANTHER" id="PTHR38033">
    <property type="entry name" value="MEMBRANE PROTEIN-RELATED"/>
    <property type="match status" value="1"/>
</dbReference>
<dbReference type="KEGG" id="cem:LH23_10670"/>
<dbReference type="EMBL" id="CP009458">
    <property type="protein sequence ID" value="AIR61112.1"/>
    <property type="molecule type" value="Genomic_DNA"/>
</dbReference>